<name>A0A6G7ZPK4_9SPHN</name>
<sequence length="142" mass="16173">MILFFPLIPMLFGAAAAPDWFPRVRMSFVQDEMVLRIPARPPVANGQSQWKERKGPKCISGEKLRGAVLSGSDQVDFILQDRKRVRARLDSNCPALDFYEDFYLSSRDGKICVRRDAIRSRMGGTCTIRKFRKLVPVKGQIP</sequence>
<organism evidence="1 2">
    <name type="scientific">Sphingomonas sinipercae</name>
    <dbReference type="NCBI Taxonomy" id="2714944"/>
    <lineage>
        <taxon>Bacteria</taxon>
        <taxon>Pseudomonadati</taxon>
        <taxon>Pseudomonadota</taxon>
        <taxon>Alphaproteobacteria</taxon>
        <taxon>Sphingomonadales</taxon>
        <taxon>Sphingomonadaceae</taxon>
        <taxon>Sphingomonas</taxon>
    </lineage>
</organism>
<dbReference type="AlphaFoldDB" id="A0A6G7ZPK4"/>
<dbReference type="RefSeq" id="WP_166095227.1">
    <property type="nucleotide sequence ID" value="NZ_CP049871.1"/>
</dbReference>
<proteinExistence type="predicted"/>
<dbReference type="EMBL" id="CP049871">
    <property type="protein sequence ID" value="QIL02901.1"/>
    <property type="molecule type" value="Genomic_DNA"/>
</dbReference>
<dbReference type="KEGG" id="ssin:G7078_08965"/>
<keyword evidence="2" id="KW-1185">Reference proteome</keyword>
<evidence type="ECO:0000313" key="1">
    <source>
        <dbReference type="EMBL" id="QIL02901.1"/>
    </source>
</evidence>
<gene>
    <name evidence="1" type="ORF">G7078_08965</name>
</gene>
<protein>
    <submittedName>
        <fullName evidence="1">Uncharacterized protein</fullName>
    </submittedName>
</protein>
<accession>A0A6G7ZPK4</accession>
<reference evidence="1 2" key="1">
    <citation type="submission" date="2020-03" db="EMBL/GenBank/DDBJ databases">
        <title>Sphingomonas sp. nov., isolated from fish.</title>
        <authorList>
            <person name="Hyun D.-W."/>
            <person name="Bae J.-W."/>
        </authorList>
    </citation>
    <scope>NUCLEOTIDE SEQUENCE [LARGE SCALE GENOMIC DNA]</scope>
    <source>
        <strain evidence="1 2">HDW15C</strain>
    </source>
</reference>
<evidence type="ECO:0000313" key="2">
    <source>
        <dbReference type="Proteomes" id="UP000502502"/>
    </source>
</evidence>
<dbReference type="Proteomes" id="UP000502502">
    <property type="component" value="Chromosome"/>
</dbReference>